<dbReference type="PANTHER" id="PTHR47933">
    <property type="entry name" value="PENTATRICOPEPTIDE REPEAT-CONTAINING PROTEIN 1, MITOCHONDRIAL"/>
    <property type="match status" value="1"/>
</dbReference>
<dbReference type="Proteomes" id="UP000054217">
    <property type="component" value="Unassembled WGS sequence"/>
</dbReference>
<dbReference type="InterPro" id="IPR051240">
    <property type="entry name" value="Mito_RNA-Proc/Resp"/>
</dbReference>
<proteinExistence type="predicted"/>
<dbReference type="OrthoDB" id="1908178at2759"/>
<reference evidence="5" key="2">
    <citation type="submission" date="2015-01" db="EMBL/GenBank/DDBJ databases">
        <title>Evolutionary Origins and Diversification of the Mycorrhizal Mutualists.</title>
        <authorList>
            <consortium name="DOE Joint Genome Institute"/>
            <consortium name="Mycorrhizal Genomics Consortium"/>
            <person name="Kohler A."/>
            <person name="Kuo A."/>
            <person name="Nagy L.G."/>
            <person name="Floudas D."/>
            <person name="Copeland A."/>
            <person name="Barry K.W."/>
            <person name="Cichocki N."/>
            <person name="Veneault-Fourrey C."/>
            <person name="LaButti K."/>
            <person name="Lindquist E.A."/>
            <person name="Lipzen A."/>
            <person name="Lundell T."/>
            <person name="Morin E."/>
            <person name="Murat C."/>
            <person name="Riley R."/>
            <person name="Ohm R."/>
            <person name="Sun H."/>
            <person name="Tunlid A."/>
            <person name="Henrissat B."/>
            <person name="Grigoriev I.V."/>
            <person name="Hibbett D.S."/>
            <person name="Martin F."/>
        </authorList>
    </citation>
    <scope>NUCLEOTIDE SEQUENCE [LARGE SCALE GENOMIC DNA]</scope>
    <source>
        <strain evidence="5">Marx 270</strain>
    </source>
</reference>
<dbReference type="STRING" id="870435.A0A0C3N3S2"/>
<dbReference type="Pfam" id="PF01535">
    <property type="entry name" value="PPR"/>
    <property type="match status" value="1"/>
</dbReference>
<accession>A0A0C3N3S2</accession>
<dbReference type="PANTHER" id="PTHR47933:SF11">
    <property type="entry name" value="PENTATRICOPEPTIDE REPEAT-CONTAINING PROTEIN 2"/>
    <property type="match status" value="1"/>
</dbReference>
<gene>
    <name evidence="4" type="ORF">M404DRAFT_165118</name>
</gene>
<dbReference type="Pfam" id="PF13812">
    <property type="entry name" value="PPR_3"/>
    <property type="match status" value="1"/>
</dbReference>
<dbReference type="InParanoid" id="A0A0C3N3S2"/>
<evidence type="ECO:0000256" key="3">
    <source>
        <dbReference type="SAM" id="MobiDB-lite"/>
    </source>
</evidence>
<feature type="region of interest" description="Disordered" evidence="3">
    <location>
        <begin position="32"/>
        <end position="58"/>
    </location>
</feature>
<dbReference type="InterPro" id="IPR002885">
    <property type="entry name" value="PPR_rpt"/>
</dbReference>
<dbReference type="Gene3D" id="1.25.40.10">
    <property type="entry name" value="Tetratricopeptide repeat domain"/>
    <property type="match status" value="2"/>
</dbReference>
<name>A0A0C3N3S2_PISTI</name>
<feature type="repeat" description="PPR" evidence="2">
    <location>
        <begin position="247"/>
        <end position="281"/>
    </location>
</feature>
<evidence type="ECO:0000313" key="4">
    <source>
        <dbReference type="EMBL" id="KIN95699.1"/>
    </source>
</evidence>
<keyword evidence="1" id="KW-0677">Repeat</keyword>
<organism evidence="4 5">
    <name type="scientific">Pisolithus tinctorius Marx 270</name>
    <dbReference type="NCBI Taxonomy" id="870435"/>
    <lineage>
        <taxon>Eukaryota</taxon>
        <taxon>Fungi</taxon>
        <taxon>Dikarya</taxon>
        <taxon>Basidiomycota</taxon>
        <taxon>Agaricomycotina</taxon>
        <taxon>Agaricomycetes</taxon>
        <taxon>Agaricomycetidae</taxon>
        <taxon>Boletales</taxon>
        <taxon>Sclerodermatineae</taxon>
        <taxon>Pisolithaceae</taxon>
        <taxon>Pisolithus</taxon>
    </lineage>
</organism>
<feature type="compositionally biased region" description="Low complexity" evidence="3">
    <location>
        <begin position="190"/>
        <end position="206"/>
    </location>
</feature>
<feature type="region of interest" description="Disordered" evidence="3">
    <location>
        <begin position="176"/>
        <end position="206"/>
    </location>
</feature>
<evidence type="ECO:0008006" key="6">
    <source>
        <dbReference type="Google" id="ProtNLM"/>
    </source>
</evidence>
<dbReference type="NCBIfam" id="TIGR00756">
    <property type="entry name" value="PPR"/>
    <property type="match status" value="1"/>
</dbReference>
<dbReference type="InterPro" id="IPR011990">
    <property type="entry name" value="TPR-like_helical_dom_sf"/>
</dbReference>
<reference evidence="4 5" key="1">
    <citation type="submission" date="2014-04" db="EMBL/GenBank/DDBJ databases">
        <authorList>
            <consortium name="DOE Joint Genome Institute"/>
            <person name="Kuo A."/>
            <person name="Kohler A."/>
            <person name="Costa M.D."/>
            <person name="Nagy L.G."/>
            <person name="Floudas D."/>
            <person name="Copeland A."/>
            <person name="Barry K.W."/>
            <person name="Cichocki N."/>
            <person name="Veneault-Fourrey C."/>
            <person name="LaButti K."/>
            <person name="Lindquist E.A."/>
            <person name="Lipzen A."/>
            <person name="Lundell T."/>
            <person name="Morin E."/>
            <person name="Murat C."/>
            <person name="Sun H."/>
            <person name="Tunlid A."/>
            <person name="Henrissat B."/>
            <person name="Grigoriev I.V."/>
            <person name="Hibbett D.S."/>
            <person name="Martin F."/>
            <person name="Nordberg H.P."/>
            <person name="Cantor M.N."/>
            <person name="Hua S.X."/>
        </authorList>
    </citation>
    <scope>NUCLEOTIDE SEQUENCE [LARGE SCALE GENOMIC DNA]</scope>
    <source>
        <strain evidence="4 5">Marx 270</strain>
    </source>
</reference>
<dbReference type="AlphaFoldDB" id="A0A0C3N3S2"/>
<keyword evidence="5" id="KW-1185">Reference proteome</keyword>
<evidence type="ECO:0000256" key="1">
    <source>
        <dbReference type="ARBA" id="ARBA00022737"/>
    </source>
</evidence>
<dbReference type="HOGENOM" id="CLU_027583_0_0_1"/>
<dbReference type="PROSITE" id="PS51375">
    <property type="entry name" value="PPR"/>
    <property type="match status" value="1"/>
</dbReference>
<protein>
    <recommendedName>
        <fullName evidence="6">Pentacotripeptide-repeat region of PRORP domain-containing protein</fullName>
    </recommendedName>
</protein>
<evidence type="ECO:0000256" key="2">
    <source>
        <dbReference type="PROSITE-ProRule" id="PRU00708"/>
    </source>
</evidence>
<sequence length="506" mass="57474">MYKSNKFTSKTRTAAAKHRLGDENAEYRCAGGVSHSHTHRGRQKLPVPTQSPQGYQAAPRDKRLEQRLHVLLTAPTIPNAWTAYRYLITNYPYNPLQKPVIPYGHLHRLAARLASVKPRTRTLYLQLSSVLATLRRTGGRIFVWEWNALIDCAGKQWRKTSIADYRTALDIFNDMKTPPRLPEHPASDDTFSNSSPSQPSFPTTSWSPVKPDITTYTTLLSIAVRSKQDVAVRHASKLLRLSDCSPTRFTYLTLLSFYARTNQLSEVRSTLQKMKQQGVEVGMIGLNTCIWAFANNGRMDIACMIYRVLRYNVVRETGSMADDIAATACHLRDTEHLDIPPGLSPNRAVYTSMIQCSAYRGNMVQALHVFADMLSMPSRHLPSMAAFRAIFLGFYRHGRRLGPTKFTDGLTTQEQRHLPELSAWNLDNLTLVFKAFMDLPKGVKANGRLLYWIIVAFWRLSGNDPVVLRNVWEQLEGKYGRGWDGRLERIGRAIYSSQAIDRKDRA</sequence>
<dbReference type="GO" id="GO:0003729">
    <property type="term" value="F:mRNA binding"/>
    <property type="evidence" value="ECO:0007669"/>
    <property type="project" value="TreeGrafter"/>
</dbReference>
<evidence type="ECO:0000313" key="5">
    <source>
        <dbReference type="Proteomes" id="UP000054217"/>
    </source>
</evidence>
<dbReference type="EMBL" id="KN832062">
    <property type="protein sequence ID" value="KIN95699.1"/>
    <property type="molecule type" value="Genomic_DNA"/>
</dbReference>